<accession>A0A915K222</accession>
<dbReference type="Proteomes" id="UP000887565">
    <property type="component" value="Unplaced"/>
</dbReference>
<sequence>MYRRKIDDMIVKPYQLSNNGYDVVDSYQSSRQLEEGIIILTYMLRSTVFCRRHMKIFGGKRNWGSHLYMNKRKYQCMKETTIPTRGPRPGFPGQVNINSTLLESG</sequence>
<keyword evidence="2" id="KW-1185">Reference proteome</keyword>
<reference evidence="3" key="1">
    <citation type="submission" date="2022-11" db="UniProtKB">
        <authorList>
            <consortium name="WormBaseParasite"/>
        </authorList>
    </citation>
    <scope>IDENTIFICATION</scope>
</reference>
<evidence type="ECO:0000313" key="2">
    <source>
        <dbReference type="Proteomes" id="UP000887565"/>
    </source>
</evidence>
<protein>
    <submittedName>
        <fullName evidence="3">Uncharacterized protein</fullName>
    </submittedName>
</protein>
<dbReference type="AlphaFoldDB" id="A0A915K222"/>
<dbReference type="WBParaSite" id="nRc.2.0.1.t32858-RA">
    <property type="protein sequence ID" value="nRc.2.0.1.t32858-RA"/>
    <property type="gene ID" value="nRc.2.0.1.g32858"/>
</dbReference>
<evidence type="ECO:0000313" key="3">
    <source>
        <dbReference type="WBParaSite" id="nRc.2.0.1.t32858-RA"/>
    </source>
</evidence>
<feature type="compositionally biased region" description="Polar residues" evidence="1">
    <location>
        <begin position="95"/>
        <end position="105"/>
    </location>
</feature>
<feature type="region of interest" description="Disordered" evidence="1">
    <location>
        <begin position="82"/>
        <end position="105"/>
    </location>
</feature>
<name>A0A915K222_ROMCU</name>
<proteinExistence type="predicted"/>
<evidence type="ECO:0000256" key="1">
    <source>
        <dbReference type="SAM" id="MobiDB-lite"/>
    </source>
</evidence>
<organism evidence="2 3">
    <name type="scientific">Romanomermis culicivorax</name>
    <name type="common">Nematode worm</name>
    <dbReference type="NCBI Taxonomy" id="13658"/>
    <lineage>
        <taxon>Eukaryota</taxon>
        <taxon>Metazoa</taxon>
        <taxon>Ecdysozoa</taxon>
        <taxon>Nematoda</taxon>
        <taxon>Enoplea</taxon>
        <taxon>Dorylaimia</taxon>
        <taxon>Mermithida</taxon>
        <taxon>Mermithoidea</taxon>
        <taxon>Mermithidae</taxon>
        <taxon>Romanomermis</taxon>
    </lineage>
</organism>